<reference evidence="2 3" key="1">
    <citation type="submission" date="2023-06" db="EMBL/GenBank/DDBJ databases">
        <title>Whole genome sequence of Oscillatoria calcuttensis NRMC-F 0142.</title>
        <authorList>
            <person name="Shakena Fathima T."/>
            <person name="Muralitharan G."/>
            <person name="Thajuddin N."/>
        </authorList>
    </citation>
    <scope>NUCLEOTIDE SEQUENCE [LARGE SCALE GENOMIC DNA]</scope>
    <source>
        <strain evidence="2 3">NRMC-F 0142</strain>
    </source>
</reference>
<evidence type="ECO:0000256" key="1">
    <source>
        <dbReference type="SAM" id="MobiDB-lite"/>
    </source>
</evidence>
<organism evidence="2 3">
    <name type="scientific">Geitlerinema calcuttense NRMC-F 0142</name>
    <dbReference type="NCBI Taxonomy" id="2922238"/>
    <lineage>
        <taxon>Bacteria</taxon>
        <taxon>Bacillati</taxon>
        <taxon>Cyanobacteriota</taxon>
        <taxon>Cyanophyceae</taxon>
        <taxon>Geitlerinematales</taxon>
        <taxon>Geitlerinemataceae</taxon>
        <taxon>Geitlerinema</taxon>
    </lineage>
</organism>
<gene>
    <name evidence="2" type="ORF">QQ055_07065</name>
</gene>
<evidence type="ECO:0000313" key="3">
    <source>
        <dbReference type="Proteomes" id="UP001230986"/>
    </source>
</evidence>
<protein>
    <submittedName>
        <fullName evidence="2">Uncharacterized protein</fullName>
    </submittedName>
</protein>
<evidence type="ECO:0000313" key="2">
    <source>
        <dbReference type="EMBL" id="MDL5057223.1"/>
    </source>
</evidence>
<sequence>MSFHFISSTQVPQVPKATPSAPPSLLVQTHRSEAFQTSDRQTALTYNFANVQICPPSASTSATIQPSLRGGLSHKPMSRPNQSDPQPLLQKDAGEDERLLERQPRAIALSLHENFQIQREGGGGSSLPQTVEELRSQLIAMGLQAAEVGSDGALTEALGWEGPLSFERIWRTLNALRGGGGRRGQAGRIVRAWNTHLDDLGIGDRWQSILHYVRNLERLAETSLGTNYLEAISERNMPTVRIAGARVGVHPRAVYFVAAAQVGMDERGTQPPVGEGHFIPTAGFYRVLRDIHAMAKQLGFEDGGRRRPRRPRTTGIERGQAIFNTLKSQLLHMLAVLQAQAEQRDIPGYGRNEHIEPGLQNYLLPKRSRLEGLPDPSDPDSAAAARQLLDILGALPGGEEIHHGFGSIDPHGTDHALGLAIDLHHGRNRGGTFQNFGIKAPYIPFIHYLIEYFGSREGLDPTLRPQSVHRLTPQDAQALARLLQNYGEAATEQLLAPAAQISPAEARQRQGDLRAYRLLQAQIQRELWRRAARLRRATAASAVRHYPADLQGQIGQALQQVRADNPAIPGLAPAHLVRILTQQITMMVRLYSAAQRAGITIQQAADARLTPQEQEILGANARDRSRLMRSLNGRERRHMQRLLRVQRSRQTAIAILQQIHTLPDPLLPLHIQAVATLLPATHAYQHAQREPLVRLVRTGGFRQWLRLVRERPIYDQSAVMVEALDDVRSHPSEGTHFYGGHHWTVASRTILETPQAYGDMVLQDMRRRSIEQLERILCNMAESAGGRRILFGEGDRAADAYFLETLQQRLAEESTTREEILERVRQRVVSPYEGVTGTSGQLLRELRDRGYFLDA</sequence>
<dbReference type="EMBL" id="JASVEJ010000026">
    <property type="protein sequence ID" value="MDL5057223.1"/>
    <property type="molecule type" value="Genomic_DNA"/>
</dbReference>
<feature type="compositionally biased region" description="Polar residues" evidence="1">
    <location>
        <begin position="1"/>
        <end position="12"/>
    </location>
</feature>
<comment type="caution">
    <text evidence="2">The sequence shown here is derived from an EMBL/GenBank/DDBJ whole genome shotgun (WGS) entry which is preliminary data.</text>
</comment>
<dbReference type="RefSeq" id="WP_286004432.1">
    <property type="nucleotide sequence ID" value="NZ_JASVEJ010000026.1"/>
</dbReference>
<feature type="region of interest" description="Disordered" evidence="1">
    <location>
        <begin position="59"/>
        <end position="89"/>
    </location>
</feature>
<proteinExistence type="predicted"/>
<feature type="region of interest" description="Disordered" evidence="1">
    <location>
        <begin position="1"/>
        <end position="24"/>
    </location>
</feature>
<accession>A0ABT7LYZ7</accession>
<keyword evidence="3" id="KW-1185">Reference proteome</keyword>
<name>A0ABT7LYZ7_9CYAN</name>
<dbReference type="Proteomes" id="UP001230986">
    <property type="component" value="Unassembled WGS sequence"/>
</dbReference>